<evidence type="ECO:0000313" key="2">
    <source>
        <dbReference type="Proteomes" id="UP001497453"/>
    </source>
</evidence>
<evidence type="ECO:0000313" key="1">
    <source>
        <dbReference type="EMBL" id="CAL1715528.1"/>
    </source>
</evidence>
<reference evidence="2" key="1">
    <citation type="submission" date="2024-04" db="EMBL/GenBank/DDBJ databases">
        <authorList>
            <person name="Shaw F."/>
            <person name="Minotto A."/>
        </authorList>
    </citation>
    <scope>NUCLEOTIDE SEQUENCE [LARGE SCALE GENOMIC DNA]</scope>
</reference>
<keyword evidence="2" id="KW-1185">Reference proteome</keyword>
<dbReference type="EMBL" id="OZ037951">
    <property type="protein sequence ID" value="CAL1715528.1"/>
    <property type="molecule type" value="Genomic_DNA"/>
</dbReference>
<protein>
    <submittedName>
        <fullName evidence="1">Uncharacterized protein</fullName>
    </submittedName>
</protein>
<gene>
    <name evidence="1" type="ORF">GFSPODELE1_LOCUS10273</name>
</gene>
<accession>A0ABP1E8D7</accession>
<sequence length="104" mass="11556">MVELGDGSARANLAVCAVQEEPVSNLCPGGSICHPRRVDIHVYLHEIFYSLDFDSRRLFSCLYFPEARPGSGSIHQGPVLLGFYVNKHPSLHRSYAVCEHDVVT</sequence>
<organism evidence="1 2">
    <name type="scientific">Somion occarium</name>
    <dbReference type="NCBI Taxonomy" id="3059160"/>
    <lineage>
        <taxon>Eukaryota</taxon>
        <taxon>Fungi</taxon>
        <taxon>Dikarya</taxon>
        <taxon>Basidiomycota</taxon>
        <taxon>Agaricomycotina</taxon>
        <taxon>Agaricomycetes</taxon>
        <taxon>Polyporales</taxon>
        <taxon>Cerrenaceae</taxon>
        <taxon>Somion</taxon>
    </lineage>
</organism>
<dbReference type="Proteomes" id="UP001497453">
    <property type="component" value="Chromosome 8"/>
</dbReference>
<proteinExistence type="predicted"/>
<name>A0ABP1E8D7_9APHY</name>